<dbReference type="AlphaFoldDB" id="A0A1P8K1Z0"/>
<feature type="domain" description="DUF3616" evidence="2">
    <location>
        <begin position="99"/>
        <end position="130"/>
    </location>
</feature>
<protein>
    <recommendedName>
        <fullName evidence="2">DUF3616 domain-containing protein</fullName>
    </recommendedName>
</protein>
<keyword evidence="1" id="KW-0732">Signal</keyword>
<evidence type="ECO:0000256" key="1">
    <source>
        <dbReference type="SAM" id="SignalP"/>
    </source>
</evidence>
<evidence type="ECO:0000313" key="4">
    <source>
        <dbReference type="Proteomes" id="UP000186609"/>
    </source>
</evidence>
<dbReference type="KEGG" id="rhy:RD110_24750"/>
<organism evidence="3 4">
    <name type="scientific">Rhodoferax koreensis</name>
    <dbReference type="NCBI Taxonomy" id="1842727"/>
    <lineage>
        <taxon>Bacteria</taxon>
        <taxon>Pseudomonadati</taxon>
        <taxon>Pseudomonadota</taxon>
        <taxon>Betaproteobacteria</taxon>
        <taxon>Burkholderiales</taxon>
        <taxon>Comamonadaceae</taxon>
        <taxon>Rhodoferax</taxon>
    </lineage>
</organism>
<feature type="chain" id="PRO_5012162082" description="DUF3616 domain-containing protein" evidence="1">
    <location>
        <begin position="23"/>
        <end position="344"/>
    </location>
</feature>
<evidence type="ECO:0000313" key="3">
    <source>
        <dbReference type="EMBL" id="APW40015.1"/>
    </source>
</evidence>
<dbReference type="EMBL" id="CP019236">
    <property type="protein sequence ID" value="APW40015.1"/>
    <property type="molecule type" value="Genomic_DNA"/>
</dbReference>
<dbReference type="Proteomes" id="UP000186609">
    <property type="component" value="Chromosome"/>
</dbReference>
<evidence type="ECO:0000259" key="2">
    <source>
        <dbReference type="Pfam" id="PF12275"/>
    </source>
</evidence>
<feature type="domain" description="DUF3616" evidence="2">
    <location>
        <begin position="184"/>
        <end position="330"/>
    </location>
</feature>
<feature type="signal peptide" evidence="1">
    <location>
        <begin position="1"/>
        <end position="22"/>
    </location>
</feature>
<accession>A0A1P8K1Z0</accession>
<dbReference type="InterPro" id="IPR022060">
    <property type="entry name" value="DUF3616"/>
</dbReference>
<reference evidence="3 4" key="1">
    <citation type="submission" date="2017-01" db="EMBL/GenBank/DDBJ databases">
        <authorList>
            <person name="Mah S.A."/>
            <person name="Swanson W.J."/>
            <person name="Moy G.W."/>
            <person name="Vacquier V.D."/>
        </authorList>
    </citation>
    <scope>NUCLEOTIDE SEQUENCE [LARGE SCALE GENOMIC DNA]</scope>
    <source>
        <strain evidence="3 4">DCY110</strain>
    </source>
</reference>
<proteinExistence type="predicted"/>
<name>A0A1P8K1Z0_9BURK</name>
<dbReference type="STRING" id="1842727.RD110_24750"/>
<dbReference type="Pfam" id="PF12275">
    <property type="entry name" value="DUF3616"/>
    <property type="match status" value="2"/>
</dbReference>
<keyword evidence="4" id="KW-1185">Reference proteome</keyword>
<gene>
    <name evidence="3" type="ORF">RD110_24750</name>
</gene>
<sequence>MRPIRFLGIAAALSALALASQAQPAVPPLGGIWPAGGGFVFKDKPKKARQAVSGIACAPNAQRRNVCLLAVDEGVSMPFAQVGDGRLQPDGHSIALGRDGDELDAEGAATDGAYFYVTGSHAVKRQSCAANPASRHVLRFRRDAATGWPAQPPDLRDATHLPALLATLPELAAATAPGVCLGRGGIDIEGLAVRAGRLFFGLRGPTAQDAAFIVSVDAGALFEGGDAKPRVHQVNLGAGRGLRDLLAVPDGILLLAGPDDDQRNADLPWTVLLWDDAETPAPKPPRPPKPLATLDLRGVAKRECDKEIKPEAFTLLDASPGHYRLLVLSDGLCDGGALAFDIPH</sequence>